<feature type="compositionally biased region" description="Polar residues" evidence="1">
    <location>
        <begin position="539"/>
        <end position="559"/>
    </location>
</feature>
<protein>
    <recommendedName>
        <fullName evidence="4">FMP27 C-terminal domain-containing protein</fullName>
    </recommendedName>
</protein>
<accession>A0A9P8FAD4</accession>
<name>A0A9P8FAD4_AURME</name>
<feature type="region of interest" description="Disordered" evidence="1">
    <location>
        <begin position="232"/>
        <end position="373"/>
    </location>
</feature>
<feature type="compositionally biased region" description="Polar residues" evidence="1">
    <location>
        <begin position="315"/>
        <end position="349"/>
    </location>
</feature>
<sequence>DLTGAPEMVEMLQARIRQLEDIKMHFQVNEKFLDRQGWKDRIALDADLAACEDELFFMMKAITTSQSRVEDRNQEESPGLLRWLISSKEIAWHLIRGENESLLEFQLKDGLFDRTDNNDGSNFSCVEIGRINGFNLLPNAVYPEIIAPYIDPARGYTKQKDMKMLRVQWLMLEAIAGIPVVDYFEVNVMPLRVQLEREIAKKLFEYLFPGVGGNAFEGGGFSPFMVRNMAVPEDDEEDSDDKKDNSPQDESTDGARLQGVGTGVGELEHRIQPTLKLPEGKVPVKNGKNKGLGISHSTSSLHNLHWNPFSHSDKSSSNIAKKQNNNTASNASLVSRTPSQRSSETNSLAESEMSKKKSNKKGKSDKDDKQGSDDLSLMLSRASNYMTLAFFKVPSMVLCLSYKGSGKRNLEDVHDLVFRMPTLEYRNKTWSNLDLALQIKRDLIKALISHAGAIVGNKFHHHRPSRQAAASKLREIANLSTMHIHSETEGGRNSGESTPITTSSIVEEEDEAEDHDETPARPSFTSGRPSVFDDHHIESSPNSLFVSRTKSITPSLTRSLETEGGPVPPPRPRPQTGYSHMSRTYTNNSSLHTPHRKSEESRARSTSIGSEKKGLFGRLRPGTSGSAMSAEHKNGTAYSQADGTDDEGFKSRLLLGGQKLLNKLPHGGKS</sequence>
<evidence type="ECO:0000313" key="3">
    <source>
        <dbReference type="Proteomes" id="UP000729357"/>
    </source>
</evidence>
<feature type="compositionally biased region" description="Low complexity" evidence="1">
    <location>
        <begin position="280"/>
        <end position="293"/>
    </location>
</feature>
<dbReference type="EMBL" id="JAHFXS010003434">
    <property type="protein sequence ID" value="KAG9968338.1"/>
    <property type="molecule type" value="Genomic_DNA"/>
</dbReference>
<evidence type="ECO:0000256" key="1">
    <source>
        <dbReference type="SAM" id="MobiDB-lite"/>
    </source>
</evidence>
<feature type="region of interest" description="Disordered" evidence="1">
    <location>
        <begin position="483"/>
        <end position="650"/>
    </location>
</feature>
<feature type="compositionally biased region" description="Polar residues" evidence="1">
    <location>
        <begin position="494"/>
        <end position="505"/>
    </location>
</feature>
<keyword evidence="3" id="KW-1185">Reference proteome</keyword>
<dbReference type="InterPro" id="IPR045167">
    <property type="entry name" value="Hobbit"/>
</dbReference>
<comment type="caution">
    <text evidence="2">The sequence shown here is derived from an EMBL/GenBank/DDBJ whole genome shotgun (WGS) entry which is preliminary data.</text>
</comment>
<dbReference type="Proteomes" id="UP000729357">
    <property type="component" value="Unassembled WGS sequence"/>
</dbReference>
<evidence type="ECO:0000313" key="2">
    <source>
        <dbReference type="EMBL" id="KAG9968338.1"/>
    </source>
</evidence>
<feature type="compositionally biased region" description="Basic and acidic residues" evidence="1">
    <location>
        <begin position="362"/>
        <end position="372"/>
    </location>
</feature>
<feature type="non-terminal residue" evidence="2">
    <location>
        <position position="670"/>
    </location>
</feature>
<proteinExistence type="predicted"/>
<organism evidence="2 3">
    <name type="scientific">Aureobasidium melanogenum</name>
    <name type="common">Aureobasidium pullulans var. melanogenum</name>
    <dbReference type="NCBI Taxonomy" id="46634"/>
    <lineage>
        <taxon>Eukaryota</taxon>
        <taxon>Fungi</taxon>
        <taxon>Dikarya</taxon>
        <taxon>Ascomycota</taxon>
        <taxon>Pezizomycotina</taxon>
        <taxon>Dothideomycetes</taxon>
        <taxon>Dothideomycetidae</taxon>
        <taxon>Dothideales</taxon>
        <taxon>Saccotheciaceae</taxon>
        <taxon>Aureobasidium</taxon>
    </lineage>
</organism>
<feature type="compositionally biased region" description="Polar residues" evidence="1">
    <location>
        <begin position="576"/>
        <end position="592"/>
    </location>
</feature>
<gene>
    <name evidence="2" type="ORF">KCU98_g15796</name>
</gene>
<reference evidence="2" key="1">
    <citation type="journal article" date="2021" name="J Fungi (Basel)">
        <title>Virulence traits and population genomics of the black yeast Aureobasidium melanogenum.</title>
        <authorList>
            <person name="Cernosa A."/>
            <person name="Sun X."/>
            <person name="Gostincar C."/>
            <person name="Fang C."/>
            <person name="Gunde-Cimerman N."/>
            <person name="Song Z."/>
        </authorList>
    </citation>
    <scope>NUCLEOTIDE SEQUENCE</scope>
    <source>
        <strain evidence="2">EXF-9298</strain>
    </source>
</reference>
<evidence type="ECO:0008006" key="4">
    <source>
        <dbReference type="Google" id="ProtNLM"/>
    </source>
</evidence>
<dbReference type="PANTHER" id="PTHR15678:SF6">
    <property type="entry name" value="BRIDGE-LIKE LIPID TRANSFER PROTEIN FAMILY MEMBER 2"/>
    <property type="match status" value="1"/>
</dbReference>
<feature type="compositionally biased region" description="Acidic residues" evidence="1">
    <location>
        <begin position="506"/>
        <end position="516"/>
    </location>
</feature>
<dbReference type="PANTHER" id="PTHR15678">
    <property type="entry name" value="ANTIGEN MLAA-22-RELATED"/>
    <property type="match status" value="1"/>
</dbReference>
<dbReference type="Pfam" id="PF10344">
    <property type="entry name" value="Hobbit"/>
    <property type="match status" value="2"/>
</dbReference>
<feature type="non-terminal residue" evidence="2">
    <location>
        <position position="1"/>
    </location>
</feature>
<dbReference type="AlphaFoldDB" id="A0A9P8FAD4"/>
<reference evidence="2" key="2">
    <citation type="submission" date="2021-08" db="EMBL/GenBank/DDBJ databases">
        <authorList>
            <person name="Gostincar C."/>
            <person name="Sun X."/>
            <person name="Song Z."/>
            <person name="Gunde-Cimerman N."/>
        </authorList>
    </citation>
    <scope>NUCLEOTIDE SEQUENCE</scope>
    <source>
        <strain evidence="2">EXF-9298</strain>
    </source>
</reference>